<keyword evidence="2" id="KW-1185">Reference proteome</keyword>
<gene>
    <name evidence="1" type="ORF">RM545_06215</name>
</gene>
<evidence type="ECO:0000313" key="1">
    <source>
        <dbReference type="EMBL" id="MDT0646278.1"/>
    </source>
</evidence>
<dbReference type="RefSeq" id="WP_311494453.1">
    <property type="nucleotide sequence ID" value="NZ_JAVRHO010000007.1"/>
</dbReference>
<dbReference type="EMBL" id="JAVRHO010000007">
    <property type="protein sequence ID" value="MDT0646278.1"/>
    <property type="molecule type" value="Genomic_DNA"/>
</dbReference>
<comment type="caution">
    <text evidence="1">The sequence shown here is derived from an EMBL/GenBank/DDBJ whole genome shotgun (WGS) entry which is preliminary data.</text>
</comment>
<accession>A0ABU3CIU6</accession>
<dbReference type="Proteomes" id="UP001245285">
    <property type="component" value="Unassembled WGS sequence"/>
</dbReference>
<name>A0ABU3CIU6_9FLAO</name>
<reference evidence="1 2" key="1">
    <citation type="submission" date="2023-09" db="EMBL/GenBank/DDBJ databases">
        <authorList>
            <person name="Rey-Velasco X."/>
        </authorList>
    </citation>
    <scope>NUCLEOTIDE SEQUENCE [LARGE SCALE GENOMIC DNA]</scope>
    <source>
        <strain evidence="1 2">F260</strain>
    </source>
</reference>
<organism evidence="1 2">
    <name type="scientific">Autumnicola lenta</name>
    <dbReference type="NCBI Taxonomy" id="3075593"/>
    <lineage>
        <taxon>Bacteria</taxon>
        <taxon>Pseudomonadati</taxon>
        <taxon>Bacteroidota</taxon>
        <taxon>Flavobacteriia</taxon>
        <taxon>Flavobacteriales</taxon>
        <taxon>Flavobacteriaceae</taxon>
        <taxon>Autumnicola</taxon>
    </lineage>
</organism>
<proteinExistence type="predicted"/>
<evidence type="ECO:0000313" key="2">
    <source>
        <dbReference type="Proteomes" id="UP001245285"/>
    </source>
</evidence>
<protein>
    <submittedName>
        <fullName evidence="1">Uncharacterized protein</fullName>
    </submittedName>
</protein>
<sequence>MTENSEALCTYPNPYLVRNEDSNLPVSRSVSLKIGLKKPKKEDQKPLGISLGKVSNSLVNSFLNAWQKLVDAPQSFPEQELTPVSTYVIREDSQQAEEGMLREILCNTLNLESGSYELTRALEVTNKIYHEDFPGSYILEYKGDRLGMFFLNIRKRVNGISEVNYEFLPEVKTFKYLF</sequence>